<organism evidence="2 3">
    <name type="scientific">Antarcticimicrobium sediminis</name>
    <dbReference type="NCBI Taxonomy" id="2546227"/>
    <lineage>
        <taxon>Bacteria</taxon>
        <taxon>Pseudomonadati</taxon>
        <taxon>Pseudomonadota</taxon>
        <taxon>Alphaproteobacteria</taxon>
        <taxon>Rhodobacterales</taxon>
        <taxon>Paracoccaceae</taxon>
        <taxon>Antarcticimicrobium</taxon>
    </lineage>
</organism>
<evidence type="ECO:0000313" key="2">
    <source>
        <dbReference type="EMBL" id="TDE38483.1"/>
    </source>
</evidence>
<keyword evidence="3" id="KW-1185">Reference proteome</keyword>
<gene>
    <name evidence="2" type="ORF">E1B25_10220</name>
</gene>
<protein>
    <submittedName>
        <fullName evidence="2">DsbA family oxidoreductase</fullName>
    </submittedName>
</protein>
<evidence type="ECO:0000313" key="3">
    <source>
        <dbReference type="Proteomes" id="UP000294662"/>
    </source>
</evidence>
<evidence type="ECO:0000259" key="1">
    <source>
        <dbReference type="Pfam" id="PF01323"/>
    </source>
</evidence>
<dbReference type="AlphaFoldDB" id="A0A4R5EUI3"/>
<dbReference type="InterPro" id="IPR001853">
    <property type="entry name" value="DSBA-like_thioredoxin_dom"/>
</dbReference>
<proteinExistence type="predicted"/>
<dbReference type="RefSeq" id="WP_132828958.1">
    <property type="nucleotide sequence ID" value="NZ_SMFP01000005.1"/>
</dbReference>
<dbReference type="InterPro" id="IPR036249">
    <property type="entry name" value="Thioredoxin-like_sf"/>
</dbReference>
<feature type="domain" description="DSBA-like thioredoxin" evidence="1">
    <location>
        <begin position="10"/>
        <end position="209"/>
    </location>
</feature>
<dbReference type="Pfam" id="PF01323">
    <property type="entry name" value="DSBA"/>
    <property type="match status" value="1"/>
</dbReference>
<dbReference type="Gene3D" id="3.40.30.10">
    <property type="entry name" value="Glutaredoxin"/>
    <property type="match status" value="1"/>
</dbReference>
<dbReference type="EMBL" id="SMFP01000005">
    <property type="protein sequence ID" value="TDE38483.1"/>
    <property type="molecule type" value="Genomic_DNA"/>
</dbReference>
<accession>A0A4R5EUI3</accession>
<dbReference type="SUPFAM" id="SSF52833">
    <property type="entry name" value="Thioredoxin-like"/>
    <property type="match status" value="1"/>
</dbReference>
<sequence length="217" mass="24368">MTETRPPLRIDIISDVMCPWCIIGYSQLAQALADSGTAHDIHWHPFELNPDMPPEGQNIREHVAEKYGSTPEQSAKSRDQMTALGAELGFEFRYGDDMRMHNTFDAHQLLHWANETGRMHDLKQALFTAHFTNGRNLSDTAVLADIAAEIGLDRAEALAVLEDQRFANDVRTEEKFWVSQGIQGVPAVVFNQRHLVTGAQGVDNYTQILKQLAEMPV</sequence>
<dbReference type="GO" id="GO:0016491">
    <property type="term" value="F:oxidoreductase activity"/>
    <property type="evidence" value="ECO:0007669"/>
    <property type="project" value="InterPro"/>
</dbReference>
<dbReference type="Proteomes" id="UP000294662">
    <property type="component" value="Unassembled WGS sequence"/>
</dbReference>
<dbReference type="OrthoDB" id="9799122at2"/>
<name>A0A4R5EUI3_9RHOB</name>
<dbReference type="PANTHER" id="PTHR13887">
    <property type="entry name" value="GLUTATHIONE S-TRANSFERASE KAPPA"/>
    <property type="match status" value="1"/>
</dbReference>
<dbReference type="PANTHER" id="PTHR13887:SF41">
    <property type="entry name" value="THIOREDOXIN SUPERFAMILY PROTEIN"/>
    <property type="match status" value="1"/>
</dbReference>
<dbReference type="CDD" id="cd03024">
    <property type="entry name" value="DsbA_FrnE"/>
    <property type="match status" value="1"/>
</dbReference>
<comment type="caution">
    <text evidence="2">The sequence shown here is derived from an EMBL/GenBank/DDBJ whole genome shotgun (WGS) entry which is preliminary data.</text>
</comment>
<reference evidence="2 3" key="1">
    <citation type="submission" date="2019-03" db="EMBL/GenBank/DDBJ databases">
        <authorList>
            <person name="Zhang S."/>
        </authorList>
    </citation>
    <scope>NUCLEOTIDE SEQUENCE [LARGE SCALE GENOMIC DNA]</scope>
    <source>
        <strain evidence="2 3">S4J41</strain>
    </source>
</reference>